<keyword evidence="3" id="KW-1185">Reference proteome</keyword>
<gene>
    <name evidence="2" type="ORF">F964_01358</name>
</gene>
<dbReference type="AlphaFoldDB" id="N8Y9V0"/>
<proteinExistence type="predicted"/>
<name>N8Y9V0_ACIGI</name>
<dbReference type="HOGENOM" id="CLU_2353438_0_0_6"/>
<dbReference type="Proteomes" id="UP000013148">
    <property type="component" value="Unassembled WGS sequence"/>
</dbReference>
<protein>
    <recommendedName>
        <fullName evidence="4">Phosphoethanolamine transferase N-terminal domain-containing protein</fullName>
    </recommendedName>
</protein>
<keyword evidence="1" id="KW-1133">Transmembrane helix</keyword>
<sequence>MNSIKKYSDLISYLNLVAISLIYINSYLSKNNHHAFSVDTIFLVFSSFLLVISLILKRKKSIFTNILSIILSVMMNYYNISISYQDWIDREQPSAFTK</sequence>
<feature type="transmembrane region" description="Helical" evidence="1">
    <location>
        <begin position="12"/>
        <end position="29"/>
    </location>
</feature>
<keyword evidence="1" id="KW-0812">Transmembrane</keyword>
<evidence type="ECO:0008006" key="4">
    <source>
        <dbReference type="Google" id="ProtNLM"/>
    </source>
</evidence>
<dbReference type="eggNOG" id="ENOG5031SUZ">
    <property type="taxonomic scope" value="Bacteria"/>
</dbReference>
<accession>N8Y9V0</accession>
<keyword evidence="1" id="KW-0472">Membrane</keyword>
<evidence type="ECO:0000313" key="2">
    <source>
        <dbReference type="EMBL" id="ENV18039.1"/>
    </source>
</evidence>
<feature type="transmembrane region" description="Helical" evidence="1">
    <location>
        <begin position="62"/>
        <end position="80"/>
    </location>
</feature>
<evidence type="ECO:0000313" key="3">
    <source>
        <dbReference type="Proteomes" id="UP000013148"/>
    </source>
</evidence>
<reference evidence="2 3" key="1">
    <citation type="submission" date="2013-02" db="EMBL/GenBank/DDBJ databases">
        <title>The Genome Sequence of Acinetobacter guillouiae NIPH 991.</title>
        <authorList>
            <consortium name="The Broad Institute Genome Sequencing Platform"/>
            <consortium name="The Broad Institute Genome Sequencing Center for Infectious Disease"/>
            <person name="Cerqueira G."/>
            <person name="Feldgarden M."/>
            <person name="Courvalin P."/>
            <person name="Perichon B."/>
            <person name="Grillot-Courvalin C."/>
            <person name="Clermont D."/>
            <person name="Rocha E."/>
            <person name="Yoon E.-J."/>
            <person name="Nemec A."/>
            <person name="Walker B."/>
            <person name="Young S.K."/>
            <person name="Zeng Q."/>
            <person name="Gargeya S."/>
            <person name="Fitzgerald M."/>
            <person name="Haas B."/>
            <person name="Abouelleil A."/>
            <person name="Alvarado L."/>
            <person name="Arachchi H.M."/>
            <person name="Berlin A.M."/>
            <person name="Chapman S.B."/>
            <person name="Dewar J."/>
            <person name="Goldberg J."/>
            <person name="Griggs A."/>
            <person name="Gujja S."/>
            <person name="Hansen M."/>
            <person name="Howarth C."/>
            <person name="Imamovic A."/>
            <person name="Larimer J."/>
            <person name="McCowan C."/>
            <person name="Murphy C."/>
            <person name="Neiman D."/>
            <person name="Pearson M."/>
            <person name="Priest M."/>
            <person name="Roberts A."/>
            <person name="Saif S."/>
            <person name="Shea T."/>
            <person name="Sisk P."/>
            <person name="Sykes S."/>
            <person name="Wortman J."/>
            <person name="Nusbaum C."/>
            <person name="Birren B."/>
        </authorList>
    </citation>
    <scope>NUCLEOTIDE SEQUENCE [LARGE SCALE GENOMIC DNA]</scope>
    <source>
        <strain evidence="2 3">NIPH 991</strain>
    </source>
</reference>
<comment type="caution">
    <text evidence="2">The sequence shown here is derived from an EMBL/GenBank/DDBJ whole genome shotgun (WGS) entry which is preliminary data.</text>
</comment>
<feature type="transmembrane region" description="Helical" evidence="1">
    <location>
        <begin position="35"/>
        <end position="55"/>
    </location>
</feature>
<evidence type="ECO:0000256" key="1">
    <source>
        <dbReference type="SAM" id="Phobius"/>
    </source>
</evidence>
<organism evidence="2 3">
    <name type="scientific">Acinetobacter guillouiae NIPH 991</name>
    <dbReference type="NCBI Taxonomy" id="1217656"/>
    <lineage>
        <taxon>Bacteria</taxon>
        <taxon>Pseudomonadati</taxon>
        <taxon>Pseudomonadota</taxon>
        <taxon>Gammaproteobacteria</taxon>
        <taxon>Moraxellales</taxon>
        <taxon>Moraxellaceae</taxon>
        <taxon>Acinetobacter</taxon>
    </lineage>
</organism>
<dbReference type="EMBL" id="APPJ01000009">
    <property type="protein sequence ID" value="ENV18039.1"/>
    <property type="molecule type" value="Genomic_DNA"/>
</dbReference>